<proteinExistence type="predicted"/>
<dbReference type="STRING" id="237682.SAMN05421676_101408"/>
<reference evidence="2" key="1">
    <citation type="submission" date="2016-10" db="EMBL/GenBank/DDBJ databases">
        <authorList>
            <person name="Varghese N."/>
            <person name="Submissions S."/>
        </authorList>
    </citation>
    <scope>NUCLEOTIDE SEQUENCE [LARGE SCALE GENOMIC DNA]</scope>
    <source>
        <strain evidence="2">CGMCC 1.3566</strain>
    </source>
</reference>
<gene>
    <name evidence="1" type="ORF">SAMN05421676_101408</name>
</gene>
<sequence length="65" mass="7572">MATVYVYTDHGWVDEDDVFTPITKHIKKNVKAIPIEVDDELTKKLQNELPMVVVKGKYYYIQSVN</sequence>
<accession>A0A1H9Z6Y6</accession>
<dbReference type="EMBL" id="FOHJ01000001">
    <property type="protein sequence ID" value="SES77103.1"/>
    <property type="molecule type" value="Genomic_DNA"/>
</dbReference>
<organism evidence="1 2">
    <name type="scientific">Salinibacillus kushneri</name>
    <dbReference type="NCBI Taxonomy" id="237682"/>
    <lineage>
        <taxon>Bacteria</taxon>
        <taxon>Bacillati</taxon>
        <taxon>Bacillota</taxon>
        <taxon>Bacilli</taxon>
        <taxon>Bacillales</taxon>
        <taxon>Bacillaceae</taxon>
        <taxon>Salinibacillus</taxon>
    </lineage>
</organism>
<protein>
    <submittedName>
        <fullName evidence="1">Uncharacterized protein</fullName>
    </submittedName>
</protein>
<name>A0A1H9Z6Y6_9BACI</name>
<dbReference type="Proteomes" id="UP000199095">
    <property type="component" value="Unassembled WGS sequence"/>
</dbReference>
<dbReference type="AlphaFoldDB" id="A0A1H9Z6Y6"/>
<evidence type="ECO:0000313" key="1">
    <source>
        <dbReference type="EMBL" id="SES77103.1"/>
    </source>
</evidence>
<evidence type="ECO:0000313" key="2">
    <source>
        <dbReference type="Proteomes" id="UP000199095"/>
    </source>
</evidence>
<keyword evidence="2" id="KW-1185">Reference proteome</keyword>
<dbReference type="RefSeq" id="WP_093131436.1">
    <property type="nucleotide sequence ID" value="NZ_FOHJ01000001.1"/>
</dbReference>
<dbReference type="OrthoDB" id="9808276at2"/>